<comment type="caution">
    <text evidence="2">The sequence shown here is derived from an EMBL/GenBank/DDBJ whole genome shotgun (WGS) entry which is preliminary data.</text>
</comment>
<feature type="region of interest" description="Disordered" evidence="1">
    <location>
        <begin position="51"/>
        <end position="106"/>
    </location>
</feature>
<accession>A0A2T1LT00</accession>
<keyword evidence="3" id="KW-1185">Reference proteome</keyword>
<reference evidence="2 3" key="2">
    <citation type="submission" date="2018-03" db="EMBL/GenBank/DDBJ databases">
        <authorList>
            <person name="Keele B.F."/>
        </authorList>
    </citation>
    <scope>NUCLEOTIDE SEQUENCE [LARGE SCALE GENOMIC DNA]</scope>
    <source>
        <strain evidence="2 3">CCALA 016</strain>
    </source>
</reference>
<dbReference type="OrthoDB" id="581216at2"/>
<gene>
    <name evidence="2" type="ORF">C7H19_20255</name>
</gene>
<dbReference type="RefSeq" id="WP_106458736.1">
    <property type="nucleotide sequence ID" value="NZ_PXOH01000031.1"/>
</dbReference>
<evidence type="ECO:0000313" key="3">
    <source>
        <dbReference type="Proteomes" id="UP000239001"/>
    </source>
</evidence>
<feature type="compositionally biased region" description="Low complexity" evidence="1">
    <location>
        <begin position="75"/>
        <end position="90"/>
    </location>
</feature>
<dbReference type="Proteomes" id="UP000239001">
    <property type="component" value="Unassembled WGS sequence"/>
</dbReference>
<reference evidence="2 3" key="1">
    <citation type="submission" date="2018-03" db="EMBL/GenBank/DDBJ databases">
        <title>The ancient ancestry and fast evolution of plastids.</title>
        <authorList>
            <person name="Moore K.R."/>
            <person name="Magnabosco C."/>
            <person name="Momper L."/>
            <person name="Gold D.A."/>
            <person name="Bosak T."/>
            <person name="Fournier G.P."/>
        </authorList>
    </citation>
    <scope>NUCLEOTIDE SEQUENCE [LARGE SCALE GENOMIC DNA]</scope>
    <source>
        <strain evidence="2 3">CCALA 016</strain>
    </source>
</reference>
<organism evidence="2 3">
    <name type="scientific">Aphanothece hegewaldii CCALA 016</name>
    <dbReference type="NCBI Taxonomy" id="2107694"/>
    <lineage>
        <taxon>Bacteria</taxon>
        <taxon>Bacillati</taxon>
        <taxon>Cyanobacteriota</taxon>
        <taxon>Cyanophyceae</taxon>
        <taxon>Oscillatoriophycideae</taxon>
        <taxon>Chroococcales</taxon>
        <taxon>Aphanothecaceae</taxon>
        <taxon>Aphanothece</taxon>
    </lineage>
</organism>
<evidence type="ECO:0000256" key="1">
    <source>
        <dbReference type="SAM" id="MobiDB-lite"/>
    </source>
</evidence>
<feature type="compositionally biased region" description="Low complexity" evidence="1">
    <location>
        <begin position="55"/>
        <end position="65"/>
    </location>
</feature>
<sequence length="297" mass="33198">MTTIENGEAIQGTQTAQQLENESMRLMFTAINQLAVTVSVLIEEVRALRQKTEEQQQNPSQEQQQDSAPEQANDLSSPLSPALQQQSSESEALKNPQSKTETVVLPPELTLKGFNSIPTFTPIKAEDKETSTEQQITALYAIQQTLTNSERVRDEAVRTKFSGLNRLVEGAREIASSITTAISKGIEWLKENFNSRSLAEDLKRQSTVTHFANRLLDSAGHRYEDGRVIVQGTNYRFERDVEGSITITDTSKQQRGELFSVKQGVLVDHLQSKDLNHFLKAAQVLKSQEQQPKGAER</sequence>
<proteinExistence type="predicted"/>
<protein>
    <submittedName>
        <fullName evidence="2">Uncharacterized protein</fullName>
    </submittedName>
</protein>
<evidence type="ECO:0000313" key="2">
    <source>
        <dbReference type="EMBL" id="PSF33333.1"/>
    </source>
</evidence>
<dbReference type="AlphaFoldDB" id="A0A2T1LT00"/>
<name>A0A2T1LT00_9CHRO</name>
<dbReference type="EMBL" id="PXOH01000031">
    <property type="protein sequence ID" value="PSF33333.1"/>
    <property type="molecule type" value="Genomic_DNA"/>
</dbReference>